<accession>U1PPV6</accession>
<dbReference type="GO" id="GO:0012505">
    <property type="term" value="C:endomembrane system"/>
    <property type="evidence" value="ECO:0007669"/>
    <property type="project" value="UniProtKB-SubCell"/>
</dbReference>
<keyword evidence="3" id="KW-1003">Cell membrane</keyword>
<protein>
    <submittedName>
        <fullName evidence="8">ABC-type nitrate/sulfonate/bicarbonate transport system, periplasmic component</fullName>
    </submittedName>
</protein>
<dbReference type="InterPro" id="IPR006311">
    <property type="entry name" value="TAT_signal"/>
</dbReference>
<dbReference type="InterPro" id="IPR044527">
    <property type="entry name" value="NrtA/CpmA_ABC-bd_dom"/>
</dbReference>
<evidence type="ECO:0000256" key="2">
    <source>
        <dbReference type="ARBA" id="ARBA00022448"/>
    </source>
</evidence>
<comment type="subcellular location">
    <subcellularLocation>
        <location evidence="1">Endomembrane system</location>
    </subcellularLocation>
</comment>
<reference evidence="8 9" key="1">
    <citation type="journal article" date="2013" name="PLoS ONE">
        <title>Assembly-driven community genomics of a hypersaline microbial ecosystem.</title>
        <authorList>
            <person name="Podell S."/>
            <person name="Ugalde J.A."/>
            <person name="Narasingarao P."/>
            <person name="Banfield J.F."/>
            <person name="Heidelberg K.B."/>
            <person name="Allen E.E."/>
        </authorList>
    </citation>
    <scope>NUCLEOTIDE SEQUENCE [LARGE SCALE GENOMIC DNA]</scope>
    <source>
        <strain evidence="9">J07HQW2</strain>
    </source>
</reference>
<evidence type="ECO:0000313" key="9">
    <source>
        <dbReference type="Proteomes" id="UP000030710"/>
    </source>
</evidence>
<evidence type="ECO:0000313" key="8">
    <source>
        <dbReference type="EMBL" id="ERG94346.1"/>
    </source>
</evidence>
<evidence type="ECO:0000256" key="6">
    <source>
        <dbReference type="ARBA" id="ARBA00024031"/>
    </source>
</evidence>
<dbReference type="Proteomes" id="UP000030710">
    <property type="component" value="Unassembled WGS sequence"/>
</dbReference>
<evidence type="ECO:0000256" key="7">
    <source>
        <dbReference type="SAM" id="MobiDB-lite"/>
    </source>
</evidence>
<evidence type="ECO:0000256" key="3">
    <source>
        <dbReference type="ARBA" id="ARBA00022475"/>
    </source>
</evidence>
<dbReference type="PROSITE" id="PS51318">
    <property type="entry name" value="TAT"/>
    <property type="match status" value="1"/>
</dbReference>
<dbReference type="Gene3D" id="3.40.190.10">
    <property type="entry name" value="Periplasmic binding protein-like II"/>
    <property type="match status" value="2"/>
</dbReference>
<proteinExistence type="inferred from homology"/>
<dbReference type="RefSeq" id="WP_021053839.1">
    <property type="nucleotide sequence ID" value="NZ_KE356561.1"/>
</dbReference>
<dbReference type="AlphaFoldDB" id="U1PPV6"/>
<organism evidence="8 9">
    <name type="scientific">Haloquadratum walsbyi J07HQW2</name>
    <dbReference type="NCBI Taxonomy" id="1238425"/>
    <lineage>
        <taxon>Archaea</taxon>
        <taxon>Methanobacteriati</taxon>
        <taxon>Methanobacteriota</taxon>
        <taxon>Stenosarchaea group</taxon>
        <taxon>Halobacteria</taxon>
        <taxon>Halobacteriales</taxon>
        <taxon>Haloferacaceae</taxon>
        <taxon>Haloquadratum</taxon>
    </lineage>
</organism>
<dbReference type="CDD" id="cd13553">
    <property type="entry name" value="PBP2_NrtA_CpmA_like"/>
    <property type="match status" value="1"/>
</dbReference>
<keyword evidence="5" id="KW-0472">Membrane</keyword>
<dbReference type="eggNOG" id="arCOG01803">
    <property type="taxonomic scope" value="Archaea"/>
</dbReference>
<dbReference type="HOGENOM" id="CLU_037398_3_1_2"/>
<dbReference type="PANTHER" id="PTHR30024">
    <property type="entry name" value="ALIPHATIC SULFONATES-BINDING PROTEIN-RELATED"/>
    <property type="match status" value="1"/>
</dbReference>
<feature type="region of interest" description="Disordered" evidence="7">
    <location>
        <begin position="1"/>
        <end position="35"/>
    </location>
</feature>
<comment type="similarity">
    <text evidence="6">Belongs to the CmpA/NrtA family.</text>
</comment>
<name>U1PPV6_9EURY</name>
<keyword evidence="4" id="KW-0997">Cell inner membrane</keyword>
<gene>
    <name evidence="8" type="ORF">J07HQW2_00780</name>
</gene>
<dbReference type="SUPFAM" id="SSF53850">
    <property type="entry name" value="Periplasmic binding protein-like II"/>
    <property type="match status" value="1"/>
</dbReference>
<evidence type="ECO:0000256" key="1">
    <source>
        <dbReference type="ARBA" id="ARBA00004308"/>
    </source>
</evidence>
<feature type="compositionally biased region" description="Acidic residues" evidence="7">
    <location>
        <begin position="1"/>
        <end position="11"/>
    </location>
</feature>
<dbReference type="STRING" id="1238425.J07HQW2_00780"/>
<dbReference type="EMBL" id="KE356561">
    <property type="protein sequence ID" value="ERG94346.1"/>
    <property type="molecule type" value="Genomic_DNA"/>
</dbReference>
<sequence>MNDNDTPDETTDTSSSPRHDSVTGHTHNHDQIEVPDEMSNHDFRAFVMGDGWQNPSDKARTEGISRREFMRESGLAGLTAGAAATAGCLGSSSGGSGDSGTLTADIGYLPITDAAPLLTGYANDHFADHGIQANEPTLFRGWSDLAEAFLSDQVNVAHFLMPMTLWMRYGNELSADVNVVAWDHTDGSALTVQPDIDDWADLGGGKIAVPFWYSIHNVVLQLGLRQHGLTPRTNTSGEELADDEVNLVVTPPPDMPAALANGSIEGYIVAEPFNAIGELEADGKILRFTGDIWKQHACCVITMKEQLVNERPDWAANVVSGIVDAQQWLRGHRSDAATLLSTDDTGLYPQGPEPINRALTLYDDHDQYIDSGAIQNTDWDSSRIGFYPYPYPSYTKELTRQMRDTRVEGDSGFLEEISPEFVADDLVAYDPVETALERAGGPPAFDVEEENGYERRETIQF</sequence>
<feature type="compositionally biased region" description="Basic and acidic residues" evidence="7">
    <location>
        <begin position="17"/>
        <end position="35"/>
    </location>
</feature>
<dbReference type="Pfam" id="PF13379">
    <property type="entry name" value="NMT1_2"/>
    <property type="match status" value="1"/>
</dbReference>
<evidence type="ECO:0000256" key="5">
    <source>
        <dbReference type="ARBA" id="ARBA00023136"/>
    </source>
</evidence>
<keyword evidence="2" id="KW-0813">Transport</keyword>
<evidence type="ECO:0000256" key="4">
    <source>
        <dbReference type="ARBA" id="ARBA00022519"/>
    </source>
</evidence>
<dbReference type="PANTHER" id="PTHR30024:SF43">
    <property type="entry name" value="BLL4572 PROTEIN"/>
    <property type="match status" value="1"/>
</dbReference>